<reference evidence="2 3" key="1">
    <citation type="submission" date="2015-04" db="EMBL/GenBank/DDBJ databases">
        <title>Taxonomic description and genome sequence of Salinicoccus sediminis sp. nov., a novel hyper halotolerant bacterium isolated from marine sediment.</title>
        <authorList>
            <person name="Mathan Kumar R."/>
            <person name="Kaur G."/>
            <person name="Kumar N."/>
            <person name="Kumar A."/>
            <person name="Singh N.K."/>
            <person name="Kaur N."/>
            <person name="Mayilraj S."/>
        </authorList>
    </citation>
    <scope>NUCLEOTIDE SEQUENCE [LARGE SCALE GENOMIC DNA]</scope>
    <source>
        <strain evidence="2 3">SV-16</strain>
    </source>
</reference>
<proteinExistence type="predicted"/>
<evidence type="ECO:0000313" key="3">
    <source>
        <dbReference type="Proteomes" id="UP000034287"/>
    </source>
</evidence>
<comment type="caution">
    <text evidence="2">The sequence shown here is derived from an EMBL/GenBank/DDBJ whole genome shotgun (WGS) entry which is preliminary data.</text>
</comment>
<name>A0A0M2SQI2_9STAP</name>
<sequence>MRKMLPLIIILLLVLPAGAKAASEWSQAVTVYGAGLEDNRELLDATGGILGATEEDKVEYVRSGDVEKYLGVTYDDSVLKSSIRILQKDAGAGLDITVDESMGQITEITEETYKNALLTSGITDAEVVIGAAEDVTGESALAGIYKAYETQGEEIDPERAQNAQDELETISDITAENSGMEGFSQEQLNKMITEIKIQVIEAGGDLSEGEIRNIVGEELEANGLNGILSQEQIERIVVIIMNIQDSGLFESEEAQRLLDSSRNLIDEITSSEGFQDAKDTAQELGRDIQESGAWESFKDAASDFFRKVADFFRSLF</sequence>
<keyword evidence="3" id="KW-1185">Reference proteome</keyword>
<dbReference type="InterPro" id="IPR009343">
    <property type="entry name" value="DUF1002"/>
</dbReference>
<gene>
    <name evidence="2" type="ORF">WN59_02225</name>
</gene>
<dbReference type="EMBL" id="LAYZ01000001">
    <property type="protein sequence ID" value="KKK35936.1"/>
    <property type="molecule type" value="Genomic_DNA"/>
</dbReference>
<protein>
    <recommendedName>
        <fullName evidence="4">DUF1002 domain-containing protein</fullName>
    </recommendedName>
</protein>
<keyword evidence="1" id="KW-0732">Signal</keyword>
<feature type="signal peptide" evidence="1">
    <location>
        <begin position="1"/>
        <end position="21"/>
    </location>
</feature>
<evidence type="ECO:0000313" key="2">
    <source>
        <dbReference type="EMBL" id="KKK35936.1"/>
    </source>
</evidence>
<dbReference type="AlphaFoldDB" id="A0A0M2SQI2"/>
<dbReference type="PATRIC" id="fig|1432562.3.peg.459"/>
<evidence type="ECO:0000256" key="1">
    <source>
        <dbReference type="SAM" id="SignalP"/>
    </source>
</evidence>
<dbReference type="STRING" id="1432562.WN59_02225"/>
<feature type="chain" id="PRO_5005641836" description="DUF1002 domain-containing protein" evidence="1">
    <location>
        <begin position="22"/>
        <end position="316"/>
    </location>
</feature>
<evidence type="ECO:0008006" key="4">
    <source>
        <dbReference type="Google" id="ProtNLM"/>
    </source>
</evidence>
<dbReference type="Pfam" id="PF06207">
    <property type="entry name" value="DUF1002"/>
    <property type="match status" value="1"/>
</dbReference>
<accession>A0A0M2SQI2</accession>
<dbReference type="Proteomes" id="UP000034287">
    <property type="component" value="Unassembled WGS sequence"/>
</dbReference>
<organism evidence="2 3">
    <name type="scientific">Salinicoccus sediminis</name>
    <dbReference type="NCBI Taxonomy" id="1432562"/>
    <lineage>
        <taxon>Bacteria</taxon>
        <taxon>Bacillati</taxon>
        <taxon>Bacillota</taxon>
        <taxon>Bacilli</taxon>
        <taxon>Bacillales</taxon>
        <taxon>Staphylococcaceae</taxon>
        <taxon>Salinicoccus</taxon>
    </lineage>
</organism>